<organism evidence="14 15">
    <name type="scientific">Candidatus Kaiserbacteria bacterium CG_4_8_14_3_um_filter_38_9</name>
    <dbReference type="NCBI Taxonomy" id="1974599"/>
    <lineage>
        <taxon>Bacteria</taxon>
        <taxon>Candidatus Kaiseribacteriota</taxon>
    </lineage>
</organism>
<keyword evidence="8 10" id="KW-0472">Membrane</keyword>
<evidence type="ECO:0000256" key="5">
    <source>
        <dbReference type="ARBA" id="ARBA00022618"/>
    </source>
</evidence>
<feature type="transmembrane region" description="Helical" evidence="11">
    <location>
        <begin position="21"/>
        <end position="43"/>
    </location>
</feature>
<evidence type="ECO:0000256" key="1">
    <source>
        <dbReference type="ARBA" id="ARBA00004651"/>
    </source>
</evidence>
<gene>
    <name evidence="14" type="ORF">COZ82_00705</name>
</gene>
<sequence length="306" mass="33950">MITGFRRILRAGFVGFWRNAYVSLASIFVITIALFVIGSTMMIDKLLVVSLEQLQAKVDINVYFVTTAKQDDIDALRTSLEALPDVALVTYTSREEALSKYRARYQSDTVAMQALDELKENPLGATIAIQAKEVSQYENIASFLDEQKAGEEPQNPIISKINYADKKESINKLQNIIDAVERGSYISQIVLIVAAIMITFNTIRLAIYTAREEISIMRLVGAGNMFIRGPFMLQGLMYGFIAGVMALLILYPILLWLGPITGVFFGFNIFDYFVGNFSSIFGTLIGIGMALGLVSSVLAVARYLRV</sequence>
<dbReference type="GO" id="GO:0032153">
    <property type="term" value="C:cell division site"/>
    <property type="evidence" value="ECO:0007669"/>
    <property type="project" value="TreeGrafter"/>
</dbReference>
<feature type="domain" description="ABC3 transporter permease C-terminal" evidence="12">
    <location>
        <begin position="189"/>
        <end position="304"/>
    </location>
</feature>
<dbReference type="EMBL" id="PFHR01000043">
    <property type="protein sequence ID" value="PIW97229.1"/>
    <property type="molecule type" value="Genomic_DNA"/>
</dbReference>
<evidence type="ECO:0000256" key="11">
    <source>
        <dbReference type="SAM" id="Phobius"/>
    </source>
</evidence>
<dbReference type="InterPro" id="IPR004513">
    <property type="entry name" value="FtsX"/>
</dbReference>
<dbReference type="PANTHER" id="PTHR47755">
    <property type="entry name" value="CELL DIVISION PROTEIN FTSX"/>
    <property type="match status" value="1"/>
</dbReference>
<feature type="transmembrane region" description="Helical" evidence="11">
    <location>
        <begin position="235"/>
        <end position="257"/>
    </location>
</feature>
<dbReference type="PANTHER" id="PTHR47755:SF1">
    <property type="entry name" value="CELL DIVISION PROTEIN FTSX"/>
    <property type="match status" value="1"/>
</dbReference>
<evidence type="ECO:0000313" key="15">
    <source>
        <dbReference type="Proteomes" id="UP000230837"/>
    </source>
</evidence>
<dbReference type="InterPro" id="IPR040690">
    <property type="entry name" value="FtsX_ECD"/>
</dbReference>
<dbReference type="GO" id="GO:0005886">
    <property type="term" value="C:plasma membrane"/>
    <property type="evidence" value="ECO:0007669"/>
    <property type="project" value="UniProtKB-SubCell"/>
</dbReference>
<evidence type="ECO:0000256" key="7">
    <source>
        <dbReference type="ARBA" id="ARBA00022989"/>
    </source>
</evidence>
<dbReference type="Pfam" id="PF18075">
    <property type="entry name" value="FtsX_ECD"/>
    <property type="match status" value="1"/>
</dbReference>
<keyword evidence="7 11" id="KW-1133">Transmembrane helix</keyword>
<dbReference type="Proteomes" id="UP000230837">
    <property type="component" value="Unassembled WGS sequence"/>
</dbReference>
<keyword evidence="5 10" id="KW-0132">Cell division</keyword>
<evidence type="ECO:0000256" key="4">
    <source>
        <dbReference type="ARBA" id="ARBA00022475"/>
    </source>
</evidence>
<keyword evidence="6 11" id="KW-0812">Transmembrane</keyword>
<feature type="transmembrane region" description="Helical" evidence="11">
    <location>
        <begin position="185"/>
        <end position="207"/>
    </location>
</feature>
<evidence type="ECO:0000313" key="14">
    <source>
        <dbReference type="EMBL" id="PIW97229.1"/>
    </source>
</evidence>
<evidence type="ECO:0000256" key="8">
    <source>
        <dbReference type="ARBA" id="ARBA00023136"/>
    </source>
</evidence>
<dbReference type="GO" id="GO:0051301">
    <property type="term" value="P:cell division"/>
    <property type="evidence" value="ECO:0007669"/>
    <property type="project" value="UniProtKB-KW"/>
</dbReference>
<feature type="domain" description="FtsX extracellular" evidence="13">
    <location>
        <begin position="58"/>
        <end position="146"/>
    </location>
</feature>
<comment type="caution">
    <text evidence="14">The sequence shown here is derived from an EMBL/GenBank/DDBJ whole genome shotgun (WGS) entry which is preliminary data.</text>
</comment>
<protein>
    <recommendedName>
        <fullName evidence="3 10">Cell division protein FtsX</fullName>
    </recommendedName>
</protein>
<evidence type="ECO:0000256" key="6">
    <source>
        <dbReference type="ARBA" id="ARBA00022692"/>
    </source>
</evidence>
<keyword evidence="4 10" id="KW-1003">Cell membrane</keyword>
<reference evidence="15" key="1">
    <citation type="submission" date="2017-09" db="EMBL/GenBank/DDBJ databases">
        <title>Depth-based differentiation of microbial function through sediment-hosted aquifers and enrichment of novel symbionts in the deep terrestrial subsurface.</title>
        <authorList>
            <person name="Probst A.J."/>
            <person name="Ladd B."/>
            <person name="Jarett J.K."/>
            <person name="Geller-Mcgrath D.E."/>
            <person name="Sieber C.M.K."/>
            <person name="Emerson J.B."/>
            <person name="Anantharaman K."/>
            <person name="Thomas B.C."/>
            <person name="Malmstrom R."/>
            <person name="Stieglmeier M."/>
            <person name="Klingl A."/>
            <person name="Woyke T."/>
            <person name="Ryan C.M."/>
            <person name="Banfield J.F."/>
        </authorList>
    </citation>
    <scope>NUCLEOTIDE SEQUENCE [LARGE SCALE GENOMIC DNA]</scope>
</reference>
<evidence type="ECO:0000256" key="3">
    <source>
        <dbReference type="ARBA" id="ARBA00021907"/>
    </source>
</evidence>
<evidence type="ECO:0000259" key="13">
    <source>
        <dbReference type="Pfam" id="PF18075"/>
    </source>
</evidence>
<proteinExistence type="inferred from homology"/>
<evidence type="ECO:0000256" key="10">
    <source>
        <dbReference type="PIRNR" id="PIRNR003097"/>
    </source>
</evidence>
<comment type="subcellular location">
    <subcellularLocation>
        <location evidence="1">Cell membrane</location>
        <topology evidence="1">Multi-pass membrane protein</topology>
    </subcellularLocation>
</comment>
<keyword evidence="9 10" id="KW-0131">Cell cycle</keyword>
<dbReference type="AlphaFoldDB" id="A0A2M7IPG2"/>
<feature type="transmembrane region" description="Helical" evidence="11">
    <location>
        <begin position="277"/>
        <end position="301"/>
    </location>
</feature>
<dbReference type="Gene3D" id="3.30.70.3040">
    <property type="match status" value="1"/>
</dbReference>
<dbReference type="InterPro" id="IPR003838">
    <property type="entry name" value="ABC3_permease_C"/>
</dbReference>
<comment type="similarity">
    <text evidence="2 10">Belongs to the ABC-4 integral membrane protein family. FtsX subfamily.</text>
</comment>
<dbReference type="PIRSF" id="PIRSF003097">
    <property type="entry name" value="FtsX"/>
    <property type="match status" value="1"/>
</dbReference>
<name>A0A2M7IPG2_9BACT</name>
<evidence type="ECO:0000256" key="9">
    <source>
        <dbReference type="ARBA" id="ARBA00023306"/>
    </source>
</evidence>
<evidence type="ECO:0000259" key="12">
    <source>
        <dbReference type="Pfam" id="PF02687"/>
    </source>
</evidence>
<accession>A0A2M7IPG2</accession>
<evidence type="ECO:0000256" key="2">
    <source>
        <dbReference type="ARBA" id="ARBA00007379"/>
    </source>
</evidence>
<dbReference type="Pfam" id="PF02687">
    <property type="entry name" value="FtsX"/>
    <property type="match status" value="1"/>
</dbReference>